<dbReference type="AlphaFoldDB" id="A0A8J2KW84"/>
<feature type="non-terminal residue" evidence="1">
    <location>
        <position position="1"/>
    </location>
</feature>
<sequence length="95" mass="10579">MDFSWQTVFPLKCYVYLRHPTESISGSVKCGSLVMSDEDTDSSSVDYAIGVTIPPAYLRVFKTTPEVNIFRSQSDWSMQVSKAAGECLLTTNLET</sequence>
<proteinExistence type="predicted"/>
<dbReference type="Proteomes" id="UP000708208">
    <property type="component" value="Unassembled WGS sequence"/>
</dbReference>
<evidence type="ECO:0000313" key="1">
    <source>
        <dbReference type="EMBL" id="CAG7824582.1"/>
    </source>
</evidence>
<accession>A0A8J2KW84</accession>
<dbReference type="EMBL" id="CAJVCH010533378">
    <property type="protein sequence ID" value="CAG7824582.1"/>
    <property type="molecule type" value="Genomic_DNA"/>
</dbReference>
<evidence type="ECO:0000313" key="2">
    <source>
        <dbReference type="Proteomes" id="UP000708208"/>
    </source>
</evidence>
<gene>
    <name evidence="1" type="ORF">AFUS01_LOCUS34731</name>
</gene>
<name>A0A8J2KW84_9HEXA</name>
<organism evidence="1 2">
    <name type="scientific">Allacma fusca</name>
    <dbReference type="NCBI Taxonomy" id="39272"/>
    <lineage>
        <taxon>Eukaryota</taxon>
        <taxon>Metazoa</taxon>
        <taxon>Ecdysozoa</taxon>
        <taxon>Arthropoda</taxon>
        <taxon>Hexapoda</taxon>
        <taxon>Collembola</taxon>
        <taxon>Symphypleona</taxon>
        <taxon>Sminthuridae</taxon>
        <taxon>Allacma</taxon>
    </lineage>
</organism>
<comment type="caution">
    <text evidence="1">The sequence shown here is derived from an EMBL/GenBank/DDBJ whole genome shotgun (WGS) entry which is preliminary data.</text>
</comment>
<reference evidence="1" key="1">
    <citation type="submission" date="2021-06" db="EMBL/GenBank/DDBJ databases">
        <authorList>
            <person name="Hodson N. C."/>
            <person name="Mongue J. A."/>
            <person name="Jaron S. K."/>
        </authorList>
    </citation>
    <scope>NUCLEOTIDE SEQUENCE</scope>
</reference>
<keyword evidence="2" id="KW-1185">Reference proteome</keyword>
<protein>
    <submittedName>
        <fullName evidence="1">Uncharacterized protein</fullName>
    </submittedName>
</protein>